<dbReference type="Proteomes" id="UP000572528">
    <property type="component" value="Unassembled WGS sequence"/>
</dbReference>
<protein>
    <submittedName>
        <fullName evidence="2">Pseudouridine synthase</fullName>
    </submittedName>
</protein>
<comment type="caution">
    <text evidence="2">The sequence shown here is derived from an EMBL/GenBank/DDBJ whole genome shotgun (WGS) entry which is preliminary data.</text>
</comment>
<evidence type="ECO:0000313" key="3">
    <source>
        <dbReference type="Proteomes" id="UP000572528"/>
    </source>
</evidence>
<evidence type="ECO:0000313" key="2">
    <source>
        <dbReference type="EMBL" id="NYS68521.1"/>
    </source>
</evidence>
<keyword evidence="1" id="KW-1133">Transmembrane helix</keyword>
<dbReference type="RefSeq" id="WP_179899856.1">
    <property type="nucleotide sequence ID" value="NZ_JACBXV010000023.1"/>
</dbReference>
<name>A0A853EKD1_9ACTO</name>
<reference evidence="2 3" key="1">
    <citation type="submission" date="2020-07" db="EMBL/GenBank/DDBJ databases">
        <title>MOT database genomes.</title>
        <authorList>
            <person name="Joseph S."/>
            <person name="Aduse-Opoku J."/>
            <person name="Hashim A."/>
            <person name="Wade W."/>
            <person name="Curtis M."/>
        </authorList>
    </citation>
    <scope>NUCLEOTIDE SEQUENCE [LARGE SCALE GENOMIC DNA]</scope>
    <source>
        <strain evidence="2 3">WMus004</strain>
    </source>
</reference>
<gene>
    <name evidence="2" type="ORF">HZZ05_03105</name>
</gene>
<accession>A0A853EKD1</accession>
<feature type="transmembrane region" description="Helical" evidence="1">
    <location>
        <begin position="107"/>
        <end position="127"/>
    </location>
</feature>
<organism evidence="2 3">
    <name type="scientific">Actinomyces bowdenii</name>
    <dbReference type="NCBI Taxonomy" id="131109"/>
    <lineage>
        <taxon>Bacteria</taxon>
        <taxon>Bacillati</taxon>
        <taxon>Actinomycetota</taxon>
        <taxon>Actinomycetes</taxon>
        <taxon>Actinomycetales</taxon>
        <taxon>Actinomycetaceae</taxon>
        <taxon>Actinomyces</taxon>
    </lineage>
</organism>
<feature type="transmembrane region" description="Helical" evidence="1">
    <location>
        <begin position="49"/>
        <end position="70"/>
    </location>
</feature>
<feature type="transmembrane region" description="Helical" evidence="1">
    <location>
        <begin position="77"/>
        <end position="101"/>
    </location>
</feature>
<proteinExistence type="predicted"/>
<sequence length="149" mass="15182">MSQDAPATASSRALLEAAVRLRRVLLMVTGILIAAQALWVLALGVQRPLATLLVGALATMALLSSIWILLGRMARSGFAALAAWVAGGYLLRIGILLAALLGGRAAGLDLTVMGVSLIAAIIAGMLAETIILSRARILTVEPGTSGDGA</sequence>
<evidence type="ECO:0000256" key="1">
    <source>
        <dbReference type="SAM" id="Phobius"/>
    </source>
</evidence>
<feature type="transmembrane region" description="Helical" evidence="1">
    <location>
        <begin position="24"/>
        <end position="43"/>
    </location>
</feature>
<keyword evidence="1" id="KW-0812">Transmembrane</keyword>
<keyword evidence="1" id="KW-0472">Membrane</keyword>
<dbReference type="AlphaFoldDB" id="A0A853EKD1"/>
<dbReference type="EMBL" id="JACBXV010000023">
    <property type="protein sequence ID" value="NYS68521.1"/>
    <property type="molecule type" value="Genomic_DNA"/>
</dbReference>